<dbReference type="EC" id="2.7.7.65" evidence="2"/>
<dbReference type="CDD" id="cd01949">
    <property type="entry name" value="GGDEF"/>
    <property type="match status" value="1"/>
</dbReference>
<dbReference type="GO" id="GO:0043709">
    <property type="term" value="P:cell adhesion involved in single-species biofilm formation"/>
    <property type="evidence" value="ECO:0007669"/>
    <property type="project" value="TreeGrafter"/>
</dbReference>
<dbReference type="SMART" id="SM01204">
    <property type="entry name" value="FIST_C"/>
    <property type="match status" value="1"/>
</dbReference>
<dbReference type="InterPro" id="IPR019494">
    <property type="entry name" value="FIST_C"/>
</dbReference>
<dbReference type="Pfam" id="PF00990">
    <property type="entry name" value="GGDEF"/>
    <property type="match status" value="1"/>
</dbReference>
<feature type="domain" description="GGDEF" evidence="1">
    <location>
        <begin position="465"/>
        <end position="592"/>
    </location>
</feature>
<dbReference type="FunFam" id="3.30.70.270:FF:000001">
    <property type="entry name" value="Diguanylate cyclase domain protein"/>
    <property type="match status" value="1"/>
</dbReference>
<dbReference type="EMBL" id="JAKOAV010000033">
    <property type="protein sequence ID" value="MDF9409538.1"/>
    <property type="molecule type" value="Genomic_DNA"/>
</dbReference>
<dbReference type="AlphaFoldDB" id="A0A9X4JWN6"/>
<dbReference type="Proteomes" id="UP001154312">
    <property type="component" value="Unassembled WGS sequence"/>
</dbReference>
<dbReference type="InterPro" id="IPR000160">
    <property type="entry name" value="GGDEF_dom"/>
</dbReference>
<dbReference type="NCBIfam" id="TIGR00254">
    <property type="entry name" value="GGDEF"/>
    <property type="match status" value="1"/>
</dbReference>
<dbReference type="Gene3D" id="3.30.70.270">
    <property type="match status" value="1"/>
</dbReference>
<dbReference type="GO" id="GO:1902201">
    <property type="term" value="P:negative regulation of bacterial-type flagellum-dependent cell motility"/>
    <property type="evidence" value="ECO:0007669"/>
    <property type="project" value="TreeGrafter"/>
</dbReference>
<comment type="caution">
    <text evidence="2">The sequence shown here is derived from an EMBL/GenBank/DDBJ whole genome shotgun (WGS) entry which is preliminary data.</text>
</comment>
<proteinExistence type="predicted"/>
<reference evidence="2" key="1">
    <citation type="submission" date="2022-02" db="EMBL/GenBank/DDBJ databases">
        <authorList>
            <person name="Leng L."/>
        </authorList>
    </citation>
    <scope>NUCLEOTIDE SEQUENCE</scope>
    <source>
        <strain evidence="2">JI</strain>
    </source>
</reference>
<dbReference type="SUPFAM" id="SSF55073">
    <property type="entry name" value="Nucleotide cyclase"/>
    <property type="match status" value="1"/>
</dbReference>
<dbReference type="Pfam" id="PF08495">
    <property type="entry name" value="FIST"/>
    <property type="match status" value="1"/>
</dbReference>
<dbReference type="PANTHER" id="PTHR45138:SF9">
    <property type="entry name" value="DIGUANYLATE CYCLASE DGCM-RELATED"/>
    <property type="match status" value="1"/>
</dbReference>
<dbReference type="InterPro" id="IPR029787">
    <property type="entry name" value="Nucleotide_cyclase"/>
</dbReference>
<protein>
    <submittedName>
        <fullName evidence="2">Diguanylate cyclase</fullName>
        <ecNumber evidence="2">2.7.7.65</ecNumber>
    </submittedName>
</protein>
<keyword evidence="2" id="KW-0548">Nucleotidyltransferase</keyword>
<dbReference type="SMART" id="SM00267">
    <property type="entry name" value="GGDEF"/>
    <property type="match status" value="1"/>
</dbReference>
<evidence type="ECO:0000259" key="1">
    <source>
        <dbReference type="PROSITE" id="PS50887"/>
    </source>
</evidence>
<evidence type="ECO:0000313" key="3">
    <source>
        <dbReference type="Proteomes" id="UP001154312"/>
    </source>
</evidence>
<accession>A0A9X4JWN6</accession>
<dbReference type="InterPro" id="IPR043128">
    <property type="entry name" value="Rev_trsase/Diguanyl_cyclase"/>
</dbReference>
<dbReference type="GO" id="GO:0005886">
    <property type="term" value="C:plasma membrane"/>
    <property type="evidence" value="ECO:0007669"/>
    <property type="project" value="TreeGrafter"/>
</dbReference>
<keyword evidence="2" id="KW-0808">Transferase</keyword>
<evidence type="ECO:0000313" key="2">
    <source>
        <dbReference type="EMBL" id="MDF9409538.1"/>
    </source>
</evidence>
<dbReference type="SMART" id="SM00897">
    <property type="entry name" value="FIST"/>
    <property type="match status" value="1"/>
</dbReference>
<dbReference type="GO" id="GO:0052621">
    <property type="term" value="F:diguanylate cyclase activity"/>
    <property type="evidence" value="ECO:0007669"/>
    <property type="project" value="UniProtKB-EC"/>
</dbReference>
<dbReference type="PANTHER" id="PTHR45138">
    <property type="entry name" value="REGULATORY COMPONENTS OF SENSORY TRANSDUCTION SYSTEM"/>
    <property type="match status" value="1"/>
</dbReference>
<sequence length="592" mass="65571">MITRILVIRTLDVLKGLVNTGKIKTLAKNASAIFIQVFTSKANPQWVKNIETILHENLPGAIIVGASTSGEIANGQLFTNSTVISITFFKETTVKAFILDAATGGEVDLGKTLRADIENTCAKIAGVLLLTTTTTMDVSDFLTGFADAQVAYPVFGGGAGEYSSPVSEMKALIFCNSRHTFKGVVAVAFLGDGIKIETHNYLGWHPLGKEMVITEVNGYWVKKIDGQPAFKIYRRYLDIQNDKSFQHNAIVFPLMVKRDGRQYARPAMAVNEENAILFLADLKKGETVLFGYGDPNTIIEQAAAVQSLLAAFEPESIFLYSCAARRAFLHNDVELETKPFENIAPTSGFYTHGEINSSPNSINHLNYTMVAVGMKERNYGGKAAQIQNGHRKPLFQEDADLFAYQHSRFISRLLHFIRAVTDELEIANKETRRLAETDLLTQAYNRVKACELLNSEKNRCERYGSEFSIIILDIDFFKEVNDTYRHIAGDAFLVNIVKIIKKQVRAPDMLSRWGGEEFLIAMPETGLDGALVVAEKIRAAVEQTVFPGAGHQTCSLGVTSFKKGERIEELIERADAALYEAKQSGRNRVIAK</sequence>
<keyword evidence="3" id="KW-1185">Reference proteome</keyword>
<name>A0A9X4JWN6_9FIRM</name>
<dbReference type="PROSITE" id="PS50887">
    <property type="entry name" value="GGDEF"/>
    <property type="match status" value="1"/>
</dbReference>
<dbReference type="InterPro" id="IPR050469">
    <property type="entry name" value="Diguanylate_Cyclase"/>
</dbReference>
<dbReference type="RefSeq" id="WP_277445013.1">
    <property type="nucleotide sequence ID" value="NZ_JAKOAV010000033.1"/>
</dbReference>
<organism evidence="2 3">
    <name type="scientific">Pelotomaculum isophthalicicum JI</name>
    <dbReference type="NCBI Taxonomy" id="947010"/>
    <lineage>
        <taxon>Bacteria</taxon>
        <taxon>Bacillati</taxon>
        <taxon>Bacillota</taxon>
        <taxon>Clostridia</taxon>
        <taxon>Eubacteriales</taxon>
        <taxon>Desulfotomaculaceae</taxon>
        <taxon>Pelotomaculum</taxon>
    </lineage>
</organism>
<dbReference type="Pfam" id="PF10442">
    <property type="entry name" value="FIST_C"/>
    <property type="match status" value="1"/>
</dbReference>
<gene>
    <name evidence="2" type="ORF">L7E55_14425</name>
</gene>
<dbReference type="InterPro" id="IPR013702">
    <property type="entry name" value="FIST_domain_N"/>
</dbReference>